<dbReference type="GO" id="GO:0016020">
    <property type="term" value="C:membrane"/>
    <property type="evidence" value="ECO:0007669"/>
    <property type="project" value="UniProtKB-SubCell"/>
</dbReference>
<feature type="domain" description="Ubiquitin-like" evidence="6">
    <location>
        <begin position="26"/>
        <end position="85"/>
    </location>
</feature>
<evidence type="ECO:0000313" key="7">
    <source>
        <dbReference type="EMBL" id="KDB27943.1"/>
    </source>
</evidence>
<feature type="compositionally biased region" description="Polar residues" evidence="5">
    <location>
        <begin position="223"/>
        <end position="235"/>
    </location>
</feature>
<feature type="compositionally biased region" description="Polar residues" evidence="5">
    <location>
        <begin position="140"/>
        <end position="160"/>
    </location>
</feature>
<dbReference type="PROSITE" id="PS50053">
    <property type="entry name" value="UBIQUITIN_2"/>
    <property type="match status" value="1"/>
</dbReference>
<feature type="region of interest" description="Disordered" evidence="5">
    <location>
        <begin position="556"/>
        <end position="598"/>
    </location>
</feature>
<dbReference type="InterPro" id="IPR000626">
    <property type="entry name" value="Ubiquitin-like_dom"/>
</dbReference>
<dbReference type="HOGENOM" id="CLU_024875_1_0_1"/>
<feature type="region of interest" description="Disordered" evidence="5">
    <location>
        <begin position="134"/>
        <end position="183"/>
    </location>
</feature>
<dbReference type="EMBL" id="AOKY01000025">
    <property type="protein sequence ID" value="KDB27943.1"/>
    <property type="molecule type" value="Genomic_DNA"/>
</dbReference>
<evidence type="ECO:0000256" key="5">
    <source>
        <dbReference type="SAM" id="MobiDB-lite"/>
    </source>
</evidence>
<dbReference type="Gene3D" id="3.10.20.90">
    <property type="entry name" value="Phosphatidylinositol 3-kinase Catalytic Subunit, Chain A, domain 1"/>
    <property type="match status" value="1"/>
</dbReference>
<evidence type="ECO:0000256" key="3">
    <source>
        <dbReference type="ARBA" id="ARBA00022989"/>
    </source>
</evidence>
<sequence length="598" mass="66327">MTSNTSMSGLGQGSDPADSHDQPIVLHILSPSFDSQRRLTFNNLPLSTTILDVKSKIMEELPSRPLPENQRLIYRGRCLSDNSQILGRIFEPSDPLEYSMHLVLPPPAHPTAPPPSEASAAAVRELYRNAQAARERVLSEQYSQQGNDLTSANAATTPQDGVSEGTDDSETSTIYPHPDSGLIRQEDFPPLSMRQLMSYQYPQQHDPPSNGALGDRLHVAGTANGQPSGGASNSNRVNNIAYQVMHIATEIISMEARLPRGPIPREEEISMVRDQLLRLFDDPNHNIQVLRGWLTRLSIMSSRSEQLRQYYARNPHMHSGQTTAFASPSTVFNRRHNAYLLASPTRYEAVLIPAAHGRVASANLTGVMSSPSHPTFQPSFQPTAQQNALAMAYNNLPQAATATQRPPNIPGMVVRRRRLIIRGSTLVRAIRATWLFVRLYFFCYILSDPGTWLRLFLVVLSIAWACLSEVEIPRHIRRAIFIPLEDHIHDLLPADPGPAQPHRARQNAGPNYVTDLLQRHRTLARGVVLFFSSFIPGVSERQIVDLQGINALRENERRAEQENREQAAQQQNTDAGAPAEPNATGEQGNGGEVEAIQI</sequence>
<evidence type="ECO:0000256" key="1">
    <source>
        <dbReference type="ARBA" id="ARBA00004370"/>
    </source>
</evidence>
<dbReference type="GO" id="GO:0030968">
    <property type="term" value="P:endoplasmic reticulum unfolded protein response"/>
    <property type="evidence" value="ECO:0007669"/>
    <property type="project" value="TreeGrafter"/>
</dbReference>
<keyword evidence="4" id="KW-0472">Membrane</keyword>
<dbReference type="PANTHER" id="PTHR12943">
    <property type="entry name" value="HOMOCYSTEINE-RESPONSIVE ENDOPLASMIC RETICULUM-RESIDENT UNIQUITIN-LIKE DOMAIN HERPUD PROTEIN FAMILY MEMBER"/>
    <property type="match status" value="1"/>
</dbReference>
<dbReference type="STRING" id="1215338.A0A059JJT6"/>
<gene>
    <name evidence="7" type="ORF">H109_00276</name>
</gene>
<evidence type="ECO:0000256" key="2">
    <source>
        <dbReference type="ARBA" id="ARBA00022692"/>
    </source>
</evidence>
<keyword evidence="8" id="KW-1185">Reference proteome</keyword>
<comment type="subcellular location">
    <subcellularLocation>
        <location evidence="1">Membrane</location>
    </subcellularLocation>
</comment>
<dbReference type="InterPro" id="IPR039751">
    <property type="entry name" value="HERPUD1/2"/>
</dbReference>
<feature type="region of interest" description="Disordered" evidence="5">
    <location>
        <begin position="1"/>
        <end position="21"/>
    </location>
</feature>
<comment type="caution">
    <text evidence="7">The sequence shown here is derived from an EMBL/GenBank/DDBJ whole genome shotgun (WGS) entry which is preliminary data.</text>
</comment>
<evidence type="ECO:0000256" key="4">
    <source>
        <dbReference type="ARBA" id="ARBA00023136"/>
    </source>
</evidence>
<dbReference type="OrthoDB" id="21589at2759"/>
<keyword evidence="2" id="KW-0812">Transmembrane</keyword>
<name>A0A059JJT6_TRIIM</name>
<evidence type="ECO:0000259" key="6">
    <source>
        <dbReference type="PROSITE" id="PS50053"/>
    </source>
</evidence>
<reference evidence="7 8" key="1">
    <citation type="submission" date="2014-02" db="EMBL/GenBank/DDBJ databases">
        <title>The Genome Sequence of Trichophyton interdigitale MR816.</title>
        <authorList>
            <consortium name="The Broad Institute Genomics Platform"/>
            <person name="Cuomo C.A."/>
            <person name="White T.C."/>
            <person name="Graser Y."/>
            <person name="Martinez-Rossi N."/>
            <person name="Heitman J."/>
            <person name="Young S.K."/>
            <person name="Zeng Q."/>
            <person name="Gargeya S."/>
            <person name="Abouelleil A."/>
            <person name="Alvarado L."/>
            <person name="Chapman S.B."/>
            <person name="Gainer-Dewar J."/>
            <person name="Goldberg J."/>
            <person name="Griggs A."/>
            <person name="Gujja S."/>
            <person name="Hansen M."/>
            <person name="Howarth C."/>
            <person name="Imamovic A."/>
            <person name="Larimer J."/>
            <person name="Martinez D."/>
            <person name="Murphy C."/>
            <person name="Pearson M.D."/>
            <person name="Persinoti G."/>
            <person name="Poon T."/>
            <person name="Priest M."/>
            <person name="Roberts A.D."/>
            <person name="Saif S."/>
            <person name="Shea T.D."/>
            <person name="Sykes S.N."/>
            <person name="Wortman J."/>
            <person name="Nusbaum C."/>
            <person name="Birren B."/>
        </authorList>
    </citation>
    <scope>NUCLEOTIDE SEQUENCE [LARGE SCALE GENOMIC DNA]</scope>
    <source>
        <strain evidence="7 8">MR816</strain>
    </source>
</reference>
<dbReference type="OMA" id="NASWSRW"/>
<feature type="compositionally biased region" description="Basic and acidic residues" evidence="5">
    <location>
        <begin position="556"/>
        <end position="565"/>
    </location>
</feature>
<dbReference type="InterPro" id="IPR029071">
    <property type="entry name" value="Ubiquitin-like_domsf"/>
</dbReference>
<accession>A0A059JJT6</accession>
<feature type="region of interest" description="Disordered" evidence="5">
    <location>
        <begin position="203"/>
        <end position="235"/>
    </location>
</feature>
<dbReference type="Proteomes" id="UP000024533">
    <property type="component" value="Unassembled WGS sequence"/>
</dbReference>
<dbReference type="SUPFAM" id="SSF54236">
    <property type="entry name" value="Ubiquitin-like"/>
    <property type="match status" value="1"/>
</dbReference>
<evidence type="ECO:0000313" key="8">
    <source>
        <dbReference type="Proteomes" id="UP000024533"/>
    </source>
</evidence>
<keyword evidence="3" id="KW-1133">Transmembrane helix</keyword>
<dbReference type="PANTHER" id="PTHR12943:SF27">
    <property type="entry name" value="HOMOCYSTEINE-INDUCED ENDOPLASMIC RETICULUM PROTEIN, ISOFORM A"/>
    <property type="match status" value="1"/>
</dbReference>
<dbReference type="AlphaFoldDB" id="A0A059JJT6"/>
<organism evidence="7 8">
    <name type="scientific">Trichophyton interdigitale (strain MR816)</name>
    <dbReference type="NCBI Taxonomy" id="1215338"/>
    <lineage>
        <taxon>Eukaryota</taxon>
        <taxon>Fungi</taxon>
        <taxon>Dikarya</taxon>
        <taxon>Ascomycota</taxon>
        <taxon>Pezizomycotina</taxon>
        <taxon>Eurotiomycetes</taxon>
        <taxon>Eurotiomycetidae</taxon>
        <taxon>Onygenales</taxon>
        <taxon>Arthrodermataceae</taxon>
        <taxon>Trichophyton</taxon>
    </lineage>
</organism>
<protein>
    <recommendedName>
        <fullName evidence="6">Ubiquitin-like domain-containing protein</fullName>
    </recommendedName>
</protein>
<proteinExistence type="predicted"/>